<dbReference type="PANTHER" id="PTHR43133">
    <property type="entry name" value="RNA POLYMERASE ECF-TYPE SIGMA FACTO"/>
    <property type="match status" value="1"/>
</dbReference>
<reference evidence="8" key="1">
    <citation type="submission" date="2017-09" db="EMBL/GenBank/DDBJ databases">
        <authorList>
            <person name="Varghese N."/>
            <person name="Submissions S."/>
        </authorList>
    </citation>
    <scope>NUCLEOTIDE SEQUENCE [LARGE SCALE GENOMIC DNA]</scope>
    <source>
        <strain evidence="8">DSM 25885</strain>
    </source>
</reference>
<dbReference type="InterPro" id="IPR013325">
    <property type="entry name" value="RNA_pol_sigma_r2"/>
</dbReference>
<dbReference type="InterPro" id="IPR014284">
    <property type="entry name" value="RNA_pol_sigma-70_dom"/>
</dbReference>
<dbReference type="InterPro" id="IPR014327">
    <property type="entry name" value="RNA_pol_sigma70_bacteroid"/>
</dbReference>
<keyword evidence="3" id="KW-0731">Sigma factor</keyword>
<dbReference type="SUPFAM" id="SSF88659">
    <property type="entry name" value="Sigma3 and sigma4 domains of RNA polymerase sigma factors"/>
    <property type="match status" value="1"/>
</dbReference>
<dbReference type="Pfam" id="PF08281">
    <property type="entry name" value="Sigma70_r4_2"/>
    <property type="match status" value="1"/>
</dbReference>
<dbReference type="CDD" id="cd06171">
    <property type="entry name" value="Sigma70_r4"/>
    <property type="match status" value="1"/>
</dbReference>
<dbReference type="NCBIfam" id="TIGR02985">
    <property type="entry name" value="Sig70_bacteroi1"/>
    <property type="match status" value="1"/>
</dbReference>
<evidence type="ECO:0000259" key="6">
    <source>
        <dbReference type="Pfam" id="PF08281"/>
    </source>
</evidence>
<keyword evidence="8" id="KW-1185">Reference proteome</keyword>
<evidence type="ECO:0000256" key="3">
    <source>
        <dbReference type="ARBA" id="ARBA00023082"/>
    </source>
</evidence>
<keyword evidence="4" id="KW-0804">Transcription</keyword>
<protein>
    <submittedName>
        <fullName evidence="7">RNA polymerase sigma-70 factor, ECF subfamily</fullName>
    </submittedName>
</protein>
<evidence type="ECO:0000313" key="8">
    <source>
        <dbReference type="Proteomes" id="UP000219048"/>
    </source>
</evidence>
<dbReference type="EMBL" id="OBEH01000001">
    <property type="protein sequence ID" value="SNY95404.1"/>
    <property type="molecule type" value="Genomic_DNA"/>
</dbReference>
<dbReference type="Gene3D" id="1.10.10.10">
    <property type="entry name" value="Winged helix-like DNA-binding domain superfamily/Winged helix DNA-binding domain"/>
    <property type="match status" value="1"/>
</dbReference>
<dbReference type="InterPro" id="IPR039425">
    <property type="entry name" value="RNA_pol_sigma-70-like"/>
</dbReference>
<dbReference type="GO" id="GO:0006352">
    <property type="term" value="P:DNA-templated transcription initiation"/>
    <property type="evidence" value="ECO:0007669"/>
    <property type="project" value="InterPro"/>
</dbReference>
<dbReference type="OrthoDB" id="1100095at2"/>
<dbReference type="InterPro" id="IPR013249">
    <property type="entry name" value="RNA_pol_sigma70_r4_t2"/>
</dbReference>
<dbReference type="InterPro" id="IPR036388">
    <property type="entry name" value="WH-like_DNA-bd_sf"/>
</dbReference>
<dbReference type="PANTHER" id="PTHR43133:SF46">
    <property type="entry name" value="RNA POLYMERASE SIGMA-70 FACTOR ECF SUBFAMILY"/>
    <property type="match status" value="1"/>
</dbReference>
<evidence type="ECO:0000256" key="1">
    <source>
        <dbReference type="ARBA" id="ARBA00010641"/>
    </source>
</evidence>
<proteinExistence type="inferred from homology"/>
<feature type="domain" description="RNA polymerase sigma factor 70 region 4 type 2" evidence="6">
    <location>
        <begin position="134"/>
        <end position="184"/>
    </location>
</feature>
<evidence type="ECO:0000313" key="7">
    <source>
        <dbReference type="EMBL" id="SNY95404.1"/>
    </source>
</evidence>
<dbReference type="NCBIfam" id="TIGR02937">
    <property type="entry name" value="sigma70-ECF"/>
    <property type="match status" value="1"/>
</dbReference>
<dbReference type="SUPFAM" id="SSF88946">
    <property type="entry name" value="Sigma2 domain of RNA polymerase sigma factors"/>
    <property type="match status" value="1"/>
</dbReference>
<organism evidence="7 8">
    <name type="scientific">Flagellimonas pacifica</name>
    <dbReference type="NCBI Taxonomy" id="1247520"/>
    <lineage>
        <taxon>Bacteria</taxon>
        <taxon>Pseudomonadati</taxon>
        <taxon>Bacteroidota</taxon>
        <taxon>Flavobacteriia</taxon>
        <taxon>Flavobacteriales</taxon>
        <taxon>Flavobacteriaceae</taxon>
        <taxon>Flagellimonas</taxon>
    </lineage>
</organism>
<evidence type="ECO:0000256" key="2">
    <source>
        <dbReference type="ARBA" id="ARBA00023015"/>
    </source>
</evidence>
<dbReference type="InterPro" id="IPR007627">
    <property type="entry name" value="RNA_pol_sigma70_r2"/>
</dbReference>
<dbReference type="Proteomes" id="UP000219048">
    <property type="component" value="Unassembled WGS sequence"/>
</dbReference>
<dbReference type="InterPro" id="IPR013324">
    <property type="entry name" value="RNA_pol_sigma_r3/r4-like"/>
</dbReference>
<sequence>MLIFVNNNHLHSENLPIEKEILTVGLKRGDERAYKNLYELYYKSLVQYCYALTGDVHRAEDIVQNVLIKIWQTRDKIEITTSLKSYLYRAVFNEFVKDAGIIKKKEKLLLELKQEVLGQVVDMDREIIEKKIKLLEEAIDQLPKKRKRVFLLSKKEGYKYKEIATELGLSEKTVEKHISRAIKQIKKIVYHDSPKIFLLFLKKHLLGFKIGNA</sequence>
<dbReference type="GO" id="GO:0003677">
    <property type="term" value="F:DNA binding"/>
    <property type="evidence" value="ECO:0007669"/>
    <property type="project" value="InterPro"/>
</dbReference>
<gene>
    <name evidence="7" type="ORF">SAMN06265377_1072</name>
</gene>
<dbReference type="Gene3D" id="1.10.1740.10">
    <property type="match status" value="1"/>
</dbReference>
<dbReference type="Pfam" id="PF04542">
    <property type="entry name" value="Sigma70_r2"/>
    <property type="match status" value="1"/>
</dbReference>
<keyword evidence="2" id="KW-0805">Transcription regulation</keyword>
<dbReference type="InterPro" id="IPR000792">
    <property type="entry name" value="Tscrpt_reg_LuxR_C"/>
</dbReference>
<dbReference type="PRINTS" id="PR00038">
    <property type="entry name" value="HTHLUXR"/>
</dbReference>
<dbReference type="AlphaFoldDB" id="A0A285MDZ2"/>
<feature type="domain" description="RNA polymerase sigma-70 region 2" evidence="5">
    <location>
        <begin position="37"/>
        <end position="95"/>
    </location>
</feature>
<accession>A0A285MDZ2</accession>
<comment type="similarity">
    <text evidence="1">Belongs to the sigma-70 factor family. ECF subfamily.</text>
</comment>
<dbReference type="GO" id="GO:0016987">
    <property type="term" value="F:sigma factor activity"/>
    <property type="evidence" value="ECO:0007669"/>
    <property type="project" value="UniProtKB-KW"/>
</dbReference>
<evidence type="ECO:0000259" key="5">
    <source>
        <dbReference type="Pfam" id="PF04542"/>
    </source>
</evidence>
<evidence type="ECO:0000256" key="4">
    <source>
        <dbReference type="ARBA" id="ARBA00023163"/>
    </source>
</evidence>
<name>A0A285MDZ2_9FLAO</name>